<dbReference type="Proteomes" id="UP000237056">
    <property type="component" value="Unassembled WGS sequence"/>
</dbReference>
<evidence type="ECO:0000313" key="1">
    <source>
        <dbReference type="EMBL" id="POS01792.1"/>
    </source>
</evidence>
<proteinExistence type="predicted"/>
<protein>
    <submittedName>
        <fullName evidence="1">Uncharacterized protein</fullName>
    </submittedName>
</protein>
<gene>
    <name evidence="1" type="ORF">Q361_108120</name>
</gene>
<accession>A0A2S4N7W6</accession>
<dbReference type="AlphaFoldDB" id="A0A2S4N7W6"/>
<organism evidence="1 2">
    <name type="scientific">Flavobacterium croceum DSM 17960</name>
    <dbReference type="NCBI Taxonomy" id="1121886"/>
    <lineage>
        <taxon>Bacteria</taxon>
        <taxon>Pseudomonadati</taxon>
        <taxon>Bacteroidota</taxon>
        <taxon>Flavobacteriia</taxon>
        <taxon>Flavobacteriales</taxon>
        <taxon>Flavobacteriaceae</taxon>
        <taxon>Flavobacterium</taxon>
    </lineage>
</organism>
<dbReference type="RefSeq" id="WP_103726120.1">
    <property type="nucleotide sequence ID" value="NZ_PQNY01000008.1"/>
</dbReference>
<evidence type="ECO:0000313" key="2">
    <source>
        <dbReference type="Proteomes" id="UP000237056"/>
    </source>
</evidence>
<sequence>MNSLLKLLAFFITTNCFSQTYHFDTYYEFQNTYGIDFYFINSKDNSYSITGRIATNNAKNEKKCYLNNLNKSEIIVLLYEISKDDSSNSIPKIISNSLVEKRESKAHLTNDDIYTYEYNETFLENEQTAKTVTRKLNSKPNKKVVVECTFDKSMEEYSFFTHNYYVDAPSYNIDKLEYFQNRLPKKIKITFENKHVYTNELIKIRKINFDIDLKY</sequence>
<dbReference type="EMBL" id="PQNY01000008">
    <property type="protein sequence ID" value="POS01792.1"/>
    <property type="molecule type" value="Genomic_DNA"/>
</dbReference>
<keyword evidence="2" id="KW-1185">Reference proteome</keyword>
<comment type="caution">
    <text evidence="1">The sequence shown here is derived from an EMBL/GenBank/DDBJ whole genome shotgun (WGS) entry which is preliminary data.</text>
</comment>
<reference evidence="1 2" key="1">
    <citation type="submission" date="2018-01" db="EMBL/GenBank/DDBJ databases">
        <title>Genomic Encyclopedia of Type Strains, Phase I: the one thousand microbial genomes (KMG-I) project.</title>
        <authorList>
            <person name="Goeker M."/>
        </authorList>
    </citation>
    <scope>NUCLEOTIDE SEQUENCE [LARGE SCALE GENOMIC DNA]</scope>
    <source>
        <strain evidence="1 2">DSM 17960</strain>
    </source>
</reference>
<name>A0A2S4N7W6_9FLAO</name>